<feature type="compositionally biased region" description="Basic and acidic residues" evidence="1">
    <location>
        <begin position="98"/>
        <end position="111"/>
    </location>
</feature>
<comment type="caution">
    <text evidence="2">The sequence shown here is derived from an EMBL/GenBank/DDBJ whole genome shotgun (WGS) entry which is preliminary data.</text>
</comment>
<reference evidence="2 3" key="1">
    <citation type="journal article" date="2020" name="Nature">
        <title>Six reference-quality genomes reveal evolution of bat adaptations.</title>
        <authorList>
            <person name="Jebb D."/>
            <person name="Huang Z."/>
            <person name="Pippel M."/>
            <person name="Hughes G.M."/>
            <person name="Lavrichenko K."/>
            <person name="Devanna P."/>
            <person name="Winkler S."/>
            <person name="Jermiin L.S."/>
            <person name="Skirmuntt E.C."/>
            <person name="Katzourakis A."/>
            <person name="Burkitt-Gray L."/>
            <person name="Ray D.A."/>
            <person name="Sullivan K.A.M."/>
            <person name="Roscito J.G."/>
            <person name="Kirilenko B.M."/>
            <person name="Davalos L.M."/>
            <person name="Corthals A.P."/>
            <person name="Power M.L."/>
            <person name="Jones G."/>
            <person name="Ransome R.D."/>
            <person name="Dechmann D.K.N."/>
            <person name="Locatelli A.G."/>
            <person name="Puechmaille S.J."/>
            <person name="Fedrigo O."/>
            <person name="Jarvis E.D."/>
            <person name="Hiller M."/>
            <person name="Vernes S.C."/>
            <person name="Myers E.W."/>
            <person name="Teeling E.C."/>
        </authorList>
    </citation>
    <scope>NUCLEOTIDE SEQUENCE [LARGE SCALE GENOMIC DNA]</scope>
    <source>
        <strain evidence="2">MRouAeg1</strain>
        <tissue evidence="2">Muscle</tissue>
    </source>
</reference>
<gene>
    <name evidence="2" type="ORF">HJG63_010798</name>
</gene>
<feature type="region of interest" description="Disordered" evidence="1">
    <location>
        <begin position="48"/>
        <end position="129"/>
    </location>
</feature>
<proteinExistence type="predicted"/>
<evidence type="ECO:0000256" key="1">
    <source>
        <dbReference type="SAM" id="MobiDB-lite"/>
    </source>
</evidence>
<dbReference type="AlphaFoldDB" id="A0A7J8IM58"/>
<evidence type="ECO:0000313" key="2">
    <source>
        <dbReference type="EMBL" id="KAF6485667.1"/>
    </source>
</evidence>
<dbReference type="EMBL" id="JACASE010000003">
    <property type="protein sequence ID" value="KAF6485667.1"/>
    <property type="molecule type" value="Genomic_DNA"/>
</dbReference>
<organism evidence="2 3">
    <name type="scientific">Rousettus aegyptiacus</name>
    <name type="common">Egyptian fruit bat</name>
    <name type="synonym">Pteropus aegyptiacus</name>
    <dbReference type="NCBI Taxonomy" id="9407"/>
    <lineage>
        <taxon>Eukaryota</taxon>
        <taxon>Metazoa</taxon>
        <taxon>Chordata</taxon>
        <taxon>Craniata</taxon>
        <taxon>Vertebrata</taxon>
        <taxon>Euteleostomi</taxon>
        <taxon>Mammalia</taxon>
        <taxon>Eutheria</taxon>
        <taxon>Laurasiatheria</taxon>
        <taxon>Chiroptera</taxon>
        <taxon>Yinpterochiroptera</taxon>
        <taxon>Pteropodoidea</taxon>
        <taxon>Pteropodidae</taxon>
        <taxon>Rousettinae</taxon>
        <taxon>Rousettus</taxon>
    </lineage>
</organism>
<dbReference type="Proteomes" id="UP000593571">
    <property type="component" value="Unassembled WGS sequence"/>
</dbReference>
<evidence type="ECO:0000313" key="3">
    <source>
        <dbReference type="Proteomes" id="UP000593571"/>
    </source>
</evidence>
<sequence>MRNNRQVGGCLLRFAGTAAGQRPGSSLAPSGGAPVLVPTPRQVLLCSRSHHPSPLEESFSPVDNRWSPLLPESRGPKSDKGGENSPSPIPDEPSEMLQETRTERRDTEAISRKQRVSVPAPAPRFPADG</sequence>
<feature type="compositionally biased region" description="Pro residues" evidence="1">
    <location>
        <begin position="120"/>
        <end position="129"/>
    </location>
</feature>
<accession>A0A7J8IM58</accession>
<keyword evidence="3" id="KW-1185">Reference proteome</keyword>
<protein>
    <submittedName>
        <fullName evidence="2">Uncharacterized protein</fullName>
    </submittedName>
</protein>
<name>A0A7J8IM58_ROUAE</name>